<evidence type="ECO:0000256" key="1">
    <source>
        <dbReference type="ARBA" id="ARBA00007073"/>
    </source>
</evidence>
<reference evidence="2 3" key="1">
    <citation type="submission" date="2010-07" db="EMBL/GenBank/DDBJ databases">
        <title>The complete genome of Methanosalsum zhilinae DSM 4017.</title>
        <authorList>
            <consortium name="US DOE Joint Genome Institute (JGI-PGF)"/>
            <person name="Lucas S."/>
            <person name="Copeland A."/>
            <person name="Lapidus A."/>
            <person name="Glavina del Rio T."/>
            <person name="Dalin E."/>
            <person name="Tice H."/>
            <person name="Bruce D."/>
            <person name="Goodwin L."/>
            <person name="Pitluck S."/>
            <person name="Kyrpides N."/>
            <person name="Mavromatis K."/>
            <person name="Ovchinnikova G."/>
            <person name="Daligault H."/>
            <person name="Detter J.C."/>
            <person name="Han C."/>
            <person name="Tapia R."/>
            <person name="Larimer F."/>
            <person name="Land M."/>
            <person name="Hauser L."/>
            <person name="Markowitz V."/>
            <person name="Cheng J.-F."/>
            <person name="Hugenholtz P."/>
            <person name="Woyke T."/>
            <person name="Wu D."/>
            <person name="Spring S."/>
            <person name="Schueler E."/>
            <person name="Brambilla E."/>
            <person name="Klenk H.-P."/>
            <person name="Eisen J.A."/>
        </authorList>
    </citation>
    <scope>NUCLEOTIDE SEQUENCE [LARGE SCALE GENOMIC DNA]</scope>
    <source>
        <strain evidence="3">DSM 4017 / NBRC 107636 / OCM 62 / WeN5</strain>
    </source>
</reference>
<dbReference type="OrthoDB" id="107316at2157"/>
<dbReference type="RefSeq" id="WP_013898693.1">
    <property type="nucleotide sequence ID" value="NC_015676.1"/>
</dbReference>
<dbReference type="Proteomes" id="UP000006622">
    <property type="component" value="Chromosome"/>
</dbReference>
<organism evidence="2 3">
    <name type="scientific">Methanosalsum zhilinae (strain DSM 4017 / NBRC 107636 / OCM 62 / WeN5)</name>
    <name type="common">Methanohalophilus zhilinae</name>
    <dbReference type="NCBI Taxonomy" id="679901"/>
    <lineage>
        <taxon>Archaea</taxon>
        <taxon>Methanobacteriati</taxon>
        <taxon>Methanobacteriota</taxon>
        <taxon>Stenosarchaea group</taxon>
        <taxon>Methanomicrobia</taxon>
        <taxon>Methanosarcinales</taxon>
        <taxon>Methanosarcinaceae</taxon>
        <taxon>Methanosalsum</taxon>
    </lineage>
</organism>
<proteinExistence type="inferred from homology"/>
<dbReference type="Gene3D" id="3.30.310.50">
    <property type="entry name" value="Alpha-D-phosphohexomutase, C-terminal domain"/>
    <property type="match status" value="1"/>
</dbReference>
<dbReference type="STRING" id="679901.Mzhil_1412"/>
<evidence type="ECO:0000313" key="3">
    <source>
        <dbReference type="Proteomes" id="UP000006622"/>
    </source>
</evidence>
<keyword evidence="3" id="KW-1185">Reference proteome</keyword>
<protein>
    <recommendedName>
        <fullName evidence="4">KEOPS complex Pcc1-like subunit</fullName>
    </recommendedName>
</protein>
<name>F7XNQ5_METZD</name>
<comment type="similarity">
    <text evidence="1">Belongs to the CTAG/PCC1 family.</text>
</comment>
<dbReference type="KEGG" id="mzh:Mzhil_1412"/>
<gene>
    <name evidence="2" type="ordered locus">Mzhil_1412</name>
</gene>
<dbReference type="AlphaFoldDB" id="F7XNQ5"/>
<dbReference type="InterPro" id="IPR015419">
    <property type="entry name" value="CTAG/Pcc1"/>
</dbReference>
<evidence type="ECO:0000313" key="2">
    <source>
        <dbReference type="EMBL" id="AEH61256.1"/>
    </source>
</evidence>
<dbReference type="NCBIfam" id="NF011470">
    <property type="entry name" value="PRK14887.1"/>
    <property type="match status" value="1"/>
</dbReference>
<accession>F7XNQ5</accession>
<sequence>MKMYCTIEFREVENPEIAEIVAKSLSPDNLRNIETNIDTDNISIRISTEKITSLIATVDDYLMNAKIAEDILRDIKNK</sequence>
<evidence type="ECO:0008006" key="4">
    <source>
        <dbReference type="Google" id="ProtNLM"/>
    </source>
</evidence>
<dbReference type="HOGENOM" id="CLU_169408_2_0_2"/>
<dbReference type="GeneID" id="10823049"/>
<dbReference type="Pfam" id="PF09341">
    <property type="entry name" value="Pcc1"/>
    <property type="match status" value="1"/>
</dbReference>
<dbReference type="EMBL" id="CP002101">
    <property type="protein sequence ID" value="AEH61256.1"/>
    <property type="molecule type" value="Genomic_DNA"/>
</dbReference>